<dbReference type="PANTHER" id="PTHR42695:SF5">
    <property type="entry name" value="GLUTAMINE AMIDOTRANSFERASE YLR126C-RELATED"/>
    <property type="match status" value="1"/>
</dbReference>
<name>A0A1I2T121_9EURY</name>
<dbReference type="Pfam" id="PF00117">
    <property type="entry name" value="GATase"/>
    <property type="match status" value="1"/>
</dbReference>
<dbReference type="CDD" id="cd01741">
    <property type="entry name" value="GATase1_1"/>
    <property type="match status" value="1"/>
</dbReference>
<dbReference type="InterPro" id="IPR044992">
    <property type="entry name" value="ChyE-like"/>
</dbReference>
<accession>A0A1I2T121</accession>
<feature type="domain" description="Glutamine amidotransferase" evidence="1">
    <location>
        <begin position="45"/>
        <end position="181"/>
    </location>
</feature>
<dbReference type="STRING" id="553467.SAMN04488063_2496"/>
<dbReference type="PRINTS" id="PR00096">
    <property type="entry name" value="GATASE"/>
</dbReference>
<dbReference type="GO" id="GO:0005829">
    <property type="term" value="C:cytosol"/>
    <property type="evidence" value="ECO:0007669"/>
    <property type="project" value="TreeGrafter"/>
</dbReference>
<evidence type="ECO:0000259" key="1">
    <source>
        <dbReference type="Pfam" id="PF00117"/>
    </source>
</evidence>
<gene>
    <name evidence="2" type="ORF">SAMN04488063_2496</name>
</gene>
<dbReference type="Proteomes" id="UP000198876">
    <property type="component" value="Unassembled WGS sequence"/>
</dbReference>
<evidence type="ECO:0000313" key="2">
    <source>
        <dbReference type="EMBL" id="SFG58458.1"/>
    </source>
</evidence>
<dbReference type="AlphaFoldDB" id="A0A1I2T121"/>
<dbReference type="EMBL" id="FOOQ01000002">
    <property type="protein sequence ID" value="SFG58458.1"/>
    <property type="molecule type" value="Genomic_DNA"/>
</dbReference>
<proteinExistence type="predicted"/>
<dbReference type="SUPFAM" id="SSF52317">
    <property type="entry name" value="Class I glutamine amidotransferase-like"/>
    <property type="match status" value="1"/>
</dbReference>
<dbReference type="RefSeq" id="WP_092892634.1">
    <property type="nucleotide sequence ID" value="NZ_FOOQ01000002.1"/>
</dbReference>
<evidence type="ECO:0000313" key="3">
    <source>
        <dbReference type="Proteomes" id="UP000198876"/>
    </source>
</evidence>
<dbReference type="Gene3D" id="3.40.50.880">
    <property type="match status" value="1"/>
</dbReference>
<dbReference type="InterPro" id="IPR029062">
    <property type="entry name" value="Class_I_gatase-like"/>
</dbReference>
<reference evidence="3" key="1">
    <citation type="submission" date="2016-10" db="EMBL/GenBank/DDBJ databases">
        <authorList>
            <person name="Varghese N."/>
            <person name="Submissions S."/>
        </authorList>
    </citation>
    <scope>NUCLEOTIDE SEQUENCE [LARGE SCALE GENOMIC DNA]</scope>
    <source>
        <strain evidence="3">CGMCC 1.7739</strain>
    </source>
</reference>
<dbReference type="PROSITE" id="PS51273">
    <property type="entry name" value="GATASE_TYPE_1"/>
    <property type="match status" value="1"/>
</dbReference>
<sequence length="217" mass="23702">MSSPRIAVVRNEVESEYEYHCDALSENVPDAREIDFPVGERLDPGAVDGVVLTGSTAGVYERSDRPWIDDQRRLVEELVEREIPTLGVCFGHQVVNDALGGSVENVGTTARLVAAEFEDDPLFDGVSPVVPAVHGDAVTAVGDGMEVIASADYYPAFATRHRNAPLWTVQFHPEFTAGLRGRLEADFGWTDSDLRFEDANATRVFENFGSIVEDSTA</sequence>
<protein>
    <submittedName>
        <fullName evidence="2">GMP synthase (Glutamine-hydrolysing)</fullName>
    </submittedName>
</protein>
<organism evidence="2 3">
    <name type="scientific">Halopelagius inordinatus</name>
    <dbReference type="NCBI Taxonomy" id="553467"/>
    <lineage>
        <taxon>Archaea</taxon>
        <taxon>Methanobacteriati</taxon>
        <taxon>Methanobacteriota</taxon>
        <taxon>Stenosarchaea group</taxon>
        <taxon>Halobacteria</taxon>
        <taxon>Halobacteriales</taxon>
        <taxon>Haloferacaceae</taxon>
    </lineage>
</organism>
<dbReference type="InterPro" id="IPR017926">
    <property type="entry name" value="GATASE"/>
</dbReference>
<dbReference type="PANTHER" id="PTHR42695">
    <property type="entry name" value="GLUTAMINE AMIDOTRANSFERASE YLR126C-RELATED"/>
    <property type="match status" value="1"/>
</dbReference>
<keyword evidence="3" id="KW-1185">Reference proteome</keyword>